<keyword evidence="11" id="KW-1185">Reference proteome</keyword>
<dbReference type="WBParaSite" id="MBELARI_LOCUS18162">
    <property type="protein sequence ID" value="MBELARI_LOCUS18162"/>
    <property type="gene ID" value="MBELARI_LOCUS18162"/>
</dbReference>
<dbReference type="GO" id="GO:0008270">
    <property type="term" value="F:zinc ion binding"/>
    <property type="evidence" value="ECO:0007669"/>
    <property type="project" value="UniProtKB-KW"/>
</dbReference>
<feature type="region of interest" description="Disordered" evidence="9">
    <location>
        <begin position="42"/>
        <end position="145"/>
    </location>
</feature>
<protein>
    <recommendedName>
        <fullName evidence="2">RING-type E3 ubiquitin transferase</fullName>
        <ecNumber evidence="2">2.3.2.27</ecNumber>
    </recommendedName>
</protein>
<feature type="domain" description="RING-type" evidence="10">
    <location>
        <begin position="251"/>
        <end position="292"/>
    </location>
</feature>
<organism evidence="11 12">
    <name type="scientific">Mesorhabditis belari</name>
    <dbReference type="NCBI Taxonomy" id="2138241"/>
    <lineage>
        <taxon>Eukaryota</taxon>
        <taxon>Metazoa</taxon>
        <taxon>Ecdysozoa</taxon>
        <taxon>Nematoda</taxon>
        <taxon>Chromadorea</taxon>
        <taxon>Rhabditida</taxon>
        <taxon>Rhabditina</taxon>
        <taxon>Rhabditomorpha</taxon>
        <taxon>Rhabditoidea</taxon>
        <taxon>Rhabditidae</taxon>
        <taxon>Mesorhabditinae</taxon>
        <taxon>Mesorhabditis</taxon>
    </lineage>
</organism>
<dbReference type="SMART" id="SM00184">
    <property type="entry name" value="RING"/>
    <property type="match status" value="1"/>
</dbReference>
<evidence type="ECO:0000256" key="2">
    <source>
        <dbReference type="ARBA" id="ARBA00012483"/>
    </source>
</evidence>
<dbReference type="Pfam" id="PF14369">
    <property type="entry name" value="Zn_ribbon_19"/>
    <property type="match status" value="1"/>
</dbReference>
<dbReference type="Gene3D" id="3.30.40.10">
    <property type="entry name" value="Zinc/RING finger domain, C3HC4 (zinc finger)"/>
    <property type="match status" value="1"/>
</dbReference>
<keyword evidence="5 8" id="KW-0863">Zinc-finger</keyword>
<dbReference type="EC" id="2.3.2.27" evidence="2"/>
<feature type="compositionally biased region" description="Low complexity" evidence="9">
    <location>
        <begin position="310"/>
        <end position="324"/>
    </location>
</feature>
<accession>A0AAF3EWL6</accession>
<comment type="catalytic activity">
    <reaction evidence="1">
        <text>S-ubiquitinyl-[E2 ubiquitin-conjugating enzyme]-L-cysteine + [acceptor protein]-L-lysine = [E2 ubiquitin-conjugating enzyme]-L-cysteine + N(6)-ubiquitinyl-[acceptor protein]-L-lysine.</text>
        <dbReference type="EC" id="2.3.2.27"/>
    </reaction>
</comment>
<dbReference type="PROSITE" id="PS50089">
    <property type="entry name" value="ZF_RING_2"/>
    <property type="match status" value="1"/>
</dbReference>
<keyword evidence="3" id="KW-0808">Transferase</keyword>
<sequence>MSNPIYFCHQCNHDVRSRESDLKCAECGGEFIEEIERPPFQLHFAGNPAPQTDRPRVATARSRPYPPQDHPRNQQPPQAMAFGPLNDLMSMFIPGGRPPQAQQHRPQPPQPRLRPRSEGAFVLSGRPPHPPPNPADAHQHAHNHAHVHAVPPQLHDSINHFMTQLLSGLGAEQQNFRVRLVMDGDGSDGGAHMFPGNFADFEQMQLDQIVTNLLNSFENGAAAAAGLSPEEVARIPRVKVNQKHVDNDTQCTTCMESFKKDETVLELNCRHIFHQDCLVPWFERHRTCPICRQEVDPSTFPDASSESTQPSAPAPSSSPSAPAAHGNLQHDMDLD</sequence>
<keyword evidence="6" id="KW-0833">Ubl conjugation pathway</keyword>
<evidence type="ECO:0000256" key="9">
    <source>
        <dbReference type="SAM" id="MobiDB-lite"/>
    </source>
</evidence>
<feature type="region of interest" description="Disordered" evidence="9">
    <location>
        <begin position="296"/>
        <end position="335"/>
    </location>
</feature>
<dbReference type="PANTHER" id="PTHR15710">
    <property type="entry name" value="E3 UBIQUITIN-PROTEIN LIGASE PRAJA"/>
    <property type="match status" value="1"/>
</dbReference>
<dbReference type="Pfam" id="PF13639">
    <property type="entry name" value="zf-RING_2"/>
    <property type="match status" value="1"/>
</dbReference>
<name>A0AAF3EWL6_9BILA</name>
<evidence type="ECO:0000256" key="1">
    <source>
        <dbReference type="ARBA" id="ARBA00000900"/>
    </source>
</evidence>
<dbReference type="SUPFAM" id="SSF57850">
    <property type="entry name" value="RING/U-box"/>
    <property type="match status" value="1"/>
</dbReference>
<evidence type="ECO:0000256" key="4">
    <source>
        <dbReference type="ARBA" id="ARBA00022723"/>
    </source>
</evidence>
<evidence type="ECO:0000256" key="5">
    <source>
        <dbReference type="ARBA" id="ARBA00022771"/>
    </source>
</evidence>
<dbReference type="Proteomes" id="UP000887575">
    <property type="component" value="Unassembled WGS sequence"/>
</dbReference>
<evidence type="ECO:0000256" key="3">
    <source>
        <dbReference type="ARBA" id="ARBA00022679"/>
    </source>
</evidence>
<evidence type="ECO:0000313" key="11">
    <source>
        <dbReference type="Proteomes" id="UP000887575"/>
    </source>
</evidence>
<keyword evidence="7" id="KW-0862">Zinc</keyword>
<evidence type="ECO:0000256" key="7">
    <source>
        <dbReference type="ARBA" id="ARBA00022833"/>
    </source>
</evidence>
<dbReference type="AlphaFoldDB" id="A0AAF3EWL6"/>
<evidence type="ECO:0000256" key="6">
    <source>
        <dbReference type="ARBA" id="ARBA00022786"/>
    </source>
</evidence>
<evidence type="ECO:0000256" key="8">
    <source>
        <dbReference type="PROSITE-ProRule" id="PRU00175"/>
    </source>
</evidence>
<keyword evidence="4" id="KW-0479">Metal-binding</keyword>
<dbReference type="InterPro" id="IPR039525">
    <property type="entry name" value="RNF126-like_zinc-ribbon"/>
</dbReference>
<dbReference type="PANTHER" id="PTHR15710:SF243">
    <property type="entry name" value="E3 UBIQUITIN-PROTEIN LIGASE PRAJA-2 ISOFORM X1"/>
    <property type="match status" value="1"/>
</dbReference>
<evidence type="ECO:0000313" key="12">
    <source>
        <dbReference type="WBParaSite" id="MBELARI_LOCUS18162"/>
    </source>
</evidence>
<dbReference type="GO" id="GO:0061630">
    <property type="term" value="F:ubiquitin protein ligase activity"/>
    <property type="evidence" value="ECO:0007669"/>
    <property type="project" value="UniProtKB-EC"/>
</dbReference>
<dbReference type="InterPro" id="IPR013083">
    <property type="entry name" value="Znf_RING/FYVE/PHD"/>
</dbReference>
<reference evidence="12" key="1">
    <citation type="submission" date="2024-02" db="UniProtKB">
        <authorList>
            <consortium name="WormBaseParasite"/>
        </authorList>
    </citation>
    <scope>IDENTIFICATION</scope>
</reference>
<dbReference type="InterPro" id="IPR001841">
    <property type="entry name" value="Znf_RING"/>
</dbReference>
<evidence type="ECO:0000259" key="10">
    <source>
        <dbReference type="PROSITE" id="PS50089"/>
    </source>
</evidence>
<dbReference type="GO" id="GO:0016567">
    <property type="term" value="P:protein ubiquitination"/>
    <property type="evidence" value="ECO:0007669"/>
    <property type="project" value="TreeGrafter"/>
</dbReference>
<dbReference type="CDD" id="cd16454">
    <property type="entry name" value="RING-H2_PA-TM-RING"/>
    <property type="match status" value="1"/>
</dbReference>
<proteinExistence type="predicted"/>
<dbReference type="GO" id="GO:0005737">
    <property type="term" value="C:cytoplasm"/>
    <property type="evidence" value="ECO:0007669"/>
    <property type="project" value="TreeGrafter"/>
</dbReference>